<dbReference type="PANTHER" id="PTHR10306">
    <property type="entry name" value="SYNAPTOPHYSIN"/>
    <property type="match status" value="1"/>
</dbReference>
<keyword evidence="4 8" id="KW-1133">Transmembrane helix</keyword>
<evidence type="ECO:0000256" key="3">
    <source>
        <dbReference type="ARBA" id="ARBA00022692"/>
    </source>
</evidence>
<protein>
    <recommendedName>
        <fullName evidence="9">MARVEL domain-containing protein</fullName>
    </recommendedName>
</protein>
<dbReference type="GO" id="GO:0030672">
    <property type="term" value="C:synaptic vesicle membrane"/>
    <property type="evidence" value="ECO:0007669"/>
    <property type="project" value="TreeGrafter"/>
</dbReference>
<comment type="subcellular location">
    <subcellularLocation>
        <location evidence="1">Membrane</location>
        <topology evidence="1">Multi-pass membrane protein</topology>
    </subcellularLocation>
</comment>
<sequence>MSFSYSYPYDLESVCFGLPICGGGGGNISSGGDAAGSGSFCLLSGSEGASQFYVFVGVLVFLYCLAALVVYVVLDDMYKRNSRIIIADLIISIFLTLLWIISSSVWASGVADIKTYTDPTDGGIFGPGSKVVDCHKTENCSTDSLGNFASLNVSVIFGFLNFLVWLGNLWFIYKETPWFKIQAKPSAQPGTVSETDPQKV</sequence>
<proteinExistence type="inferred from homology"/>
<evidence type="ECO:0000256" key="7">
    <source>
        <dbReference type="PROSITE-ProRule" id="PRU00581"/>
    </source>
</evidence>
<dbReference type="InterPro" id="IPR008253">
    <property type="entry name" value="Marvel"/>
</dbReference>
<dbReference type="PANTHER" id="PTHR10306:SF17">
    <property type="entry name" value="MARVEL DOMAIN-CONTAINING PROTEIN"/>
    <property type="match status" value="1"/>
</dbReference>
<evidence type="ECO:0000256" key="1">
    <source>
        <dbReference type="ARBA" id="ARBA00004141"/>
    </source>
</evidence>
<accession>A0A0B6Z7X6</accession>
<evidence type="ECO:0000256" key="2">
    <source>
        <dbReference type="ARBA" id="ARBA00006476"/>
    </source>
</evidence>
<evidence type="ECO:0000256" key="8">
    <source>
        <dbReference type="SAM" id="Phobius"/>
    </source>
</evidence>
<comment type="similarity">
    <text evidence="2">Belongs to the synaptophysin/synaptobrevin family.</text>
</comment>
<dbReference type="PROSITE" id="PS51225">
    <property type="entry name" value="MARVEL"/>
    <property type="match status" value="1"/>
</dbReference>
<dbReference type="EMBL" id="HACG01016964">
    <property type="protein sequence ID" value="CEK63829.1"/>
    <property type="molecule type" value="Transcribed_RNA"/>
</dbReference>
<keyword evidence="5 7" id="KW-0472">Membrane</keyword>
<evidence type="ECO:0000313" key="11">
    <source>
        <dbReference type="EMBL" id="CEK63830.1"/>
    </source>
</evidence>
<evidence type="ECO:0000313" key="10">
    <source>
        <dbReference type="EMBL" id="CEK63829.1"/>
    </source>
</evidence>
<feature type="transmembrane region" description="Helical" evidence="8">
    <location>
        <begin position="86"/>
        <end position="107"/>
    </location>
</feature>
<feature type="domain" description="MARVEL" evidence="9">
    <location>
        <begin position="20"/>
        <end position="177"/>
    </location>
</feature>
<dbReference type="AlphaFoldDB" id="A0A0B6Z7X6"/>
<gene>
    <name evidence="11" type="primary">ORF49640</name>
    <name evidence="10" type="synonym">ORF49637</name>
</gene>
<dbReference type="EMBL" id="HACG01016965">
    <property type="protein sequence ID" value="CEK63830.1"/>
    <property type="molecule type" value="Transcribed_RNA"/>
</dbReference>
<name>A0A0B6Z7X6_9EUPU</name>
<feature type="transmembrane region" description="Helical" evidence="8">
    <location>
        <begin position="52"/>
        <end position="74"/>
    </location>
</feature>
<organism evidence="11">
    <name type="scientific">Arion vulgaris</name>
    <dbReference type="NCBI Taxonomy" id="1028688"/>
    <lineage>
        <taxon>Eukaryota</taxon>
        <taxon>Metazoa</taxon>
        <taxon>Spiralia</taxon>
        <taxon>Lophotrochozoa</taxon>
        <taxon>Mollusca</taxon>
        <taxon>Gastropoda</taxon>
        <taxon>Heterobranchia</taxon>
        <taxon>Euthyneura</taxon>
        <taxon>Panpulmonata</taxon>
        <taxon>Eupulmonata</taxon>
        <taxon>Stylommatophora</taxon>
        <taxon>Helicina</taxon>
        <taxon>Arionoidea</taxon>
        <taxon>Arionidae</taxon>
        <taxon>Arion</taxon>
    </lineage>
</organism>
<keyword evidence="6" id="KW-0325">Glycoprotein</keyword>
<dbReference type="PRINTS" id="PR00220">
    <property type="entry name" value="SYNAPTOPHYSN"/>
</dbReference>
<evidence type="ECO:0000256" key="5">
    <source>
        <dbReference type="ARBA" id="ARBA00023136"/>
    </source>
</evidence>
<dbReference type="InterPro" id="IPR001285">
    <property type="entry name" value="Synaptophysin/porin"/>
</dbReference>
<evidence type="ECO:0000256" key="4">
    <source>
        <dbReference type="ARBA" id="ARBA00022989"/>
    </source>
</evidence>
<dbReference type="Pfam" id="PF01284">
    <property type="entry name" value="MARVEL"/>
    <property type="match status" value="1"/>
</dbReference>
<feature type="transmembrane region" description="Helical" evidence="8">
    <location>
        <begin position="151"/>
        <end position="173"/>
    </location>
</feature>
<evidence type="ECO:0000259" key="9">
    <source>
        <dbReference type="PROSITE" id="PS51225"/>
    </source>
</evidence>
<evidence type="ECO:0000256" key="6">
    <source>
        <dbReference type="ARBA" id="ARBA00023180"/>
    </source>
</evidence>
<reference evidence="11" key="1">
    <citation type="submission" date="2014-12" db="EMBL/GenBank/DDBJ databases">
        <title>Insight into the proteome of Arion vulgaris.</title>
        <authorList>
            <person name="Aradska J."/>
            <person name="Bulat T."/>
            <person name="Smidak R."/>
            <person name="Sarate P."/>
            <person name="Gangsoo J."/>
            <person name="Sialana F."/>
            <person name="Bilban M."/>
            <person name="Lubec G."/>
        </authorList>
    </citation>
    <scope>NUCLEOTIDE SEQUENCE</scope>
    <source>
        <tissue evidence="11">Skin</tissue>
    </source>
</reference>
<keyword evidence="3 7" id="KW-0812">Transmembrane</keyword>